<feature type="compositionally biased region" description="Polar residues" evidence="4">
    <location>
        <begin position="370"/>
        <end position="392"/>
    </location>
</feature>
<evidence type="ECO:0000256" key="4">
    <source>
        <dbReference type="SAM" id="MobiDB-lite"/>
    </source>
</evidence>
<dbReference type="SUPFAM" id="SSF55785">
    <property type="entry name" value="PYP-like sensor domain (PAS domain)"/>
    <property type="match status" value="1"/>
</dbReference>
<name>A0AAN6VIH5_9PEZI</name>
<dbReference type="Proteomes" id="UP001302745">
    <property type="component" value="Unassembled WGS sequence"/>
</dbReference>
<evidence type="ECO:0000259" key="5">
    <source>
        <dbReference type="Pfam" id="PF13426"/>
    </source>
</evidence>
<feature type="compositionally biased region" description="Low complexity" evidence="4">
    <location>
        <begin position="422"/>
        <end position="438"/>
    </location>
</feature>
<feature type="compositionally biased region" description="Polar residues" evidence="4">
    <location>
        <begin position="42"/>
        <end position="54"/>
    </location>
</feature>
<dbReference type="CDD" id="cd00130">
    <property type="entry name" value="PAS"/>
    <property type="match status" value="1"/>
</dbReference>
<feature type="non-terminal residue" evidence="6">
    <location>
        <position position="633"/>
    </location>
</feature>
<dbReference type="Pfam" id="PF13426">
    <property type="entry name" value="PAS_9"/>
    <property type="match status" value="1"/>
</dbReference>
<comment type="caution">
    <text evidence="6">The sequence shown here is derived from an EMBL/GenBank/DDBJ whole genome shotgun (WGS) entry which is preliminary data.</text>
</comment>
<evidence type="ECO:0000256" key="1">
    <source>
        <dbReference type="ARBA" id="ARBA00022630"/>
    </source>
</evidence>
<keyword evidence="3" id="KW-0157">Chromophore</keyword>
<keyword evidence="7" id="KW-1185">Reference proteome</keyword>
<feature type="compositionally biased region" description="Polar residues" evidence="4">
    <location>
        <begin position="1"/>
        <end position="18"/>
    </location>
</feature>
<evidence type="ECO:0000313" key="6">
    <source>
        <dbReference type="EMBL" id="KAK4152163.1"/>
    </source>
</evidence>
<gene>
    <name evidence="6" type="ORF">C8A00DRAFT_35187</name>
</gene>
<dbReference type="AlphaFoldDB" id="A0AAN6VIH5"/>
<dbReference type="EMBL" id="MU856985">
    <property type="protein sequence ID" value="KAK4152163.1"/>
    <property type="molecule type" value="Genomic_DNA"/>
</dbReference>
<protein>
    <recommendedName>
        <fullName evidence="5">PAS domain-containing protein</fullName>
    </recommendedName>
</protein>
<dbReference type="Gene3D" id="3.30.450.20">
    <property type="entry name" value="PAS domain"/>
    <property type="match status" value="1"/>
</dbReference>
<dbReference type="SUPFAM" id="SSF48097">
    <property type="entry name" value="Regulator of G-protein signaling, RGS"/>
    <property type="match status" value="1"/>
</dbReference>
<proteinExistence type="predicted"/>
<dbReference type="PANTHER" id="PTHR47429">
    <property type="entry name" value="PROTEIN TWIN LOV 1"/>
    <property type="match status" value="1"/>
</dbReference>
<dbReference type="InterPro" id="IPR035965">
    <property type="entry name" value="PAS-like_dom_sf"/>
</dbReference>
<dbReference type="InterPro" id="IPR044926">
    <property type="entry name" value="RGS_subdomain_2"/>
</dbReference>
<feature type="domain" description="PAS" evidence="5">
    <location>
        <begin position="244"/>
        <end position="348"/>
    </location>
</feature>
<evidence type="ECO:0000256" key="2">
    <source>
        <dbReference type="ARBA" id="ARBA00022643"/>
    </source>
</evidence>
<reference evidence="6" key="1">
    <citation type="journal article" date="2023" name="Mol. Phylogenet. Evol.">
        <title>Genome-scale phylogeny and comparative genomics of the fungal order Sordariales.</title>
        <authorList>
            <person name="Hensen N."/>
            <person name="Bonometti L."/>
            <person name="Westerberg I."/>
            <person name="Brannstrom I.O."/>
            <person name="Guillou S."/>
            <person name="Cros-Aarteil S."/>
            <person name="Calhoun S."/>
            <person name="Haridas S."/>
            <person name="Kuo A."/>
            <person name="Mondo S."/>
            <person name="Pangilinan J."/>
            <person name="Riley R."/>
            <person name="LaButti K."/>
            <person name="Andreopoulos B."/>
            <person name="Lipzen A."/>
            <person name="Chen C."/>
            <person name="Yan M."/>
            <person name="Daum C."/>
            <person name="Ng V."/>
            <person name="Clum A."/>
            <person name="Steindorff A."/>
            <person name="Ohm R.A."/>
            <person name="Martin F."/>
            <person name="Silar P."/>
            <person name="Natvig D.O."/>
            <person name="Lalanne C."/>
            <person name="Gautier V."/>
            <person name="Ament-Velasquez S.L."/>
            <person name="Kruys A."/>
            <person name="Hutchinson M.I."/>
            <person name="Powell A.J."/>
            <person name="Barry K."/>
            <person name="Miller A.N."/>
            <person name="Grigoriev I.V."/>
            <person name="Debuchy R."/>
            <person name="Gladieux P."/>
            <person name="Hiltunen Thoren M."/>
            <person name="Johannesson H."/>
        </authorList>
    </citation>
    <scope>NUCLEOTIDE SEQUENCE</scope>
    <source>
        <strain evidence="6">CBS 538.74</strain>
    </source>
</reference>
<feature type="region of interest" description="Disordered" evidence="4">
    <location>
        <begin position="607"/>
        <end position="633"/>
    </location>
</feature>
<organism evidence="6 7">
    <name type="scientific">Chaetomidium leptoderma</name>
    <dbReference type="NCBI Taxonomy" id="669021"/>
    <lineage>
        <taxon>Eukaryota</taxon>
        <taxon>Fungi</taxon>
        <taxon>Dikarya</taxon>
        <taxon>Ascomycota</taxon>
        <taxon>Pezizomycotina</taxon>
        <taxon>Sordariomycetes</taxon>
        <taxon>Sordariomycetidae</taxon>
        <taxon>Sordariales</taxon>
        <taxon>Chaetomiaceae</taxon>
        <taxon>Chaetomidium</taxon>
    </lineage>
</organism>
<dbReference type="InterPro" id="IPR000014">
    <property type="entry name" value="PAS"/>
</dbReference>
<keyword evidence="2" id="KW-0288">FMN</keyword>
<feature type="region of interest" description="Disordered" evidence="4">
    <location>
        <begin position="362"/>
        <end position="487"/>
    </location>
</feature>
<feature type="region of interest" description="Disordered" evidence="4">
    <location>
        <begin position="1"/>
        <end position="21"/>
    </location>
</feature>
<dbReference type="GO" id="GO:0005634">
    <property type="term" value="C:nucleus"/>
    <property type="evidence" value="ECO:0007669"/>
    <property type="project" value="TreeGrafter"/>
</dbReference>
<feature type="compositionally biased region" description="Basic residues" evidence="4">
    <location>
        <begin position="409"/>
        <end position="421"/>
    </location>
</feature>
<reference evidence="6" key="2">
    <citation type="submission" date="2023-05" db="EMBL/GenBank/DDBJ databases">
        <authorList>
            <consortium name="Lawrence Berkeley National Laboratory"/>
            <person name="Steindorff A."/>
            <person name="Hensen N."/>
            <person name="Bonometti L."/>
            <person name="Westerberg I."/>
            <person name="Brannstrom I.O."/>
            <person name="Guillou S."/>
            <person name="Cros-Aarteil S."/>
            <person name="Calhoun S."/>
            <person name="Haridas S."/>
            <person name="Kuo A."/>
            <person name="Mondo S."/>
            <person name="Pangilinan J."/>
            <person name="Riley R."/>
            <person name="Labutti K."/>
            <person name="Andreopoulos B."/>
            <person name="Lipzen A."/>
            <person name="Chen C."/>
            <person name="Yanf M."/>
            <person name="Daum C."/>
            <person name="Ng V."/>
            <person name="Clum A."/>
            <person name="Ohm R."/>
            <person name="Martin F."/>
            <person name="Silar P."/>
            <person name="Natvig D."/>
            <person name="Lalanne C."/>
            <person name="Gautier V."/>
            <person name="Ament-Velasquez S.L."/>
            <person name="Kruys A."/>
            <person name="Hutchinson M.I."/>
            <person name="Powell A.J."/>
            <person name="Barry K."/>
            <person name="Miller A.N."/>
            <person name="Grigoriev I.V."/>
            <person name="Debuchy R."/>
            <person name="Gladieux P."/>
            <person name="Thoren M.H."/>
            <person name="Johannesson H."/>
        </authorList>
    </citation>
    <scope>NUCLEOTIDE SEQUENCE</scope>
    <source>
        <strain evidence="6">CBS 538.74</strain>
    </source>
</reference>
<dbReference type="PANTHER" id="PTHR47429:SF2">
    <property type="entry name" value="PROTEIN TWIN LOV 1"/>
    <property type="match status" value="1"/>
</dbReference>
<accession>A0AAN6VIH5</accession>
<feature type="region of interest" description="Disordered" evidence="4">
    <location>
        <begin position="500"/>
        <end position="537"/>
    </location>
</feature>
<feature type="region of interest" description="Disordered" evidence="4">
    <location>
        <begin position="42"/>
        <end position="69"/>
    </location>
</feature>
<evidence type="ECO:0000313" key="7">
    <source>
        <dbReference type="Proteomes" id="UP001302745"/>
    </source>
</evidence>
<keyword evidence="1" id="KW-0285">Flavoprotein</keyword>
<dbReference type="InterPro" id="IPR036305">
    <property type="entry name" value="RGS_sf"/>
</dbReference>
<feature type="compositionally biased region" description="Pro residues" evidence="4">
    <location>
        <begin position="446"/>
        <end position="463"/>
    </location>
</feature>
<evidence type="ECO:0000256" key="3">
    <source>
        <dbReference type="ARBA" id="ARBA00022991"/>
    </source>
</evidence>
<sequence>MTTGLSPPSASKTLQLQPKKSHFRLRSDSGLALHTNQSALRQYTDNNSDGSVSTRPCRPRTLSSDGNSSVEDFSLGHRLNVELRGFVCNGKVLPDFFEPAVVKLAFSNPATGERLRQFAETRYGGSDVEFLLKVEEYSRALGDIISSMSYMSSHFTSTTATSPLGLPLEVASALKSNIRYCTRTALPALDKVYQEAKSTAEERLSRTLYPEFIKYQLSQCLTASLSATRPLTGGFKTPYPGLGDAFCLTDPLQPDNPIVHASDGLLAMSGYLRREILGKNCRLLQGVATDPEAICRVSQSLALSKEVTELVINYRPDGTPYWNLVFICPLMENGSVRYFFGAQVNISENMVSDYRDILGVLNFGPPPEEAQSTRASGSPTSPSLPTRQSSDNLDLDRTDEQQGGEKGGSSRRHRFFRRFGRKSPSSRTSSPSRHSTTSEQTTDDNSPPPPSPPACYYPPLSPRPPEHHFQHHHQQQQQQQQHQQLDEHSTPYSRFFVMRYNNNNNKNTPPTHRKKLQPHHPQTNPPNPNNPQDRHHLPIAFTSPYALTLLNLPPHDSDADALVDRDIFAVLATHLALPAVNRPAFRANVMSKLGRGETVTVDLMAPSSSSFSGSGSGSGSSTTAGWEVGGGGG</sequence>
<dbReference type="Gene3D" id="1.10.167.10">
    <property type="entry name" value="Regulator of G-protein Signalling 4, domain 2"/>
    <property type="match status" value="1"/>
</dbReference>